<dbReference type="EMBL" id="CP136920">
    <property type="protein sequence ID" value="WOO40003.1"/>
    <property type="molecule type" value="Genomic_DNA"/>
</dbReference>
<name>A0AAQ3LAN0_9BACT</name>
<accession>A0AAQ3LAN0</accession>
<dbReference type="Proteomes" id="UP001304300">
    <property type="component" value="Chromosome"/>
</dbReference>
<keyword evidence="3" id="KW-1185">Reference proteome</keyword>
<dbReference type="SUPFAM" id="SSF51182">
    <property type="entry name" value="RmlC-like cupins"/>
    <property type="match status" value="1"/>
</dbReference>
<dbReference type="AlphaFoldDB" id="A0AAQ3LAN0"/>
<dbReference type="Pfam" id="PF07883">
    <property type="entry name" value="Cupin_2"/>
    <property type="match status" value="1"/>
</dbReference>
<dbReference type="InterPro" id="IPR011051">
    <property type="entry name" value="RmlC_Cupin_sf"/>
</dbReference>
<gene>
    <name evidence="2" type="ORF">RZN69_15375</name>
</gene>
<dbReference type="PANTHER" id="PTHR43346:SF1">
    <property type="entry name" value="QUERCETIN 2,3-DIOXYGENASE-RELATED"/>
    <property type="match status" value="1"/>
</dbReference>
<dbReference type="InterPro" id="IPR014710">
    <property type="entry name" value="RmlC-like_jellyroll"/>
</dbReference>
<feature type="domain" description="Cupin type-2" evidence="1">
    <location>
        <begin position="41"/>
        <end position="105"/>
    </location>
</feature>
<evidence type="ECO:0000313" key="3">
    <source>
        <dbReference type="Proteomes" id="UP001304300"/>
    </source>
</evidence>
<dbReference type="RefSeq" id="WP_317832081.1">
    <property type="nucleotide sequence ID" value="NZ_CP136920.1"/>
</dbReference>
<dbReference type="PANTHER" id="PTHR43346">
    <property type="entry name" value="LIGAND BINDING DOMAIN PROTEIN, PUTATIVE (AFU_ORTHOLOGUE AFUA_6G14370)-RELATED"/>
    <property type="match status" value="1"/>
</dbReference>
<dbReference type="InterPro" id="IPR013096">
    <property type="entry name" value="Cupin_2"/>
</dbReference>
<dbReference type="Gene3D" id="2.60.120.10">
    <property type="entry name" value="Jelly Rolls"/>
    <property type="match status" value="1"/>
</dbReference>
<dbReference type="KEGG" id="puo:RZN69_15375"/>
<organism evidence="2 3">
    <name type="scientific">Rubellicoccus peritrichatus</name>
    <dbReference type="NCBI Taxonomy" id="3080537"/>
    <lineage>
        <taxon>Bacteria</taxon>
        <taxon>Pseudomonadati</taxon>
        <taxon>Verrucomicrobiota</taxon>
        <taxon>Opitutia</taxon>
        <taxon>Puniceicoccales</taxon>
        <taxon>Cerasicoccaceae</taxon>
        <taxon>Rubellicoccus</taxon>
    </lineage>
</organism>
<sequence>MGTSSILHLKQGSAVEVQQLGPYAIQSLIQPDEEASLTAYRVRIEPYQTTAVSYHKIAEELYYVIEGQGSAILNGKEHVLQSGDFLRLPPETTHGFVTREDALVMLNIHTPGSRPDHDVYFVGNVPPGFGKNDAQ</sequence>
<reference evidence="2 3" key="1">
    <citation type="submission" date="2023-10" db="EMBL/GenBank/DDBJ databases">
        <title>Rubellicoccus peritrichatus gen. nov., sp. nov., isolated from an algae of coral reef tank.</title>
        <authorList>
            <person name="Luo J."/>
        </authorList>
    </citation>
    <scope>NUCLEOTIDE SEQUENCE [LARGE SCALE GENOMIC DNA]</scope>
    <source>
        <strain evidence="2 3">CR14</strain>
    </source>
</reference>
<protein>
    <submittedName>
        <fullName evidence="2">Cupin domain-containing protein</fullName>
    </submittedName>
</protein>
<proteinExistence type="predicted"/>
<dbReference type="InterPro" id="IPR052538">
    <property type="entry name" value="Flavonoid_dioxygenase-like"/>
</dbReference>
<evidence type="ECO:0000313" key="2">
    <source>
        <dbReference type="EMBL" id="WOO40003.1"/>
    </source>
</evidence>
<evidence type="ECO:0000259" key="1">
    <source>
        <dbReference type="Pfam" id="PF07883"/>
    </source>
</evidence>